<reference evidence="1" key="1">
    <citation type="submission" date="2018-05" db="EMBL/GenBank/DDBJ databases">
        <authorList>
            <person name="Lanie J.A."/>
            <person name="Ng W.-L."/>
            <person name="Kazmierczak K.M."/>
            <person name="Andrzejewski T.M."/>
            <person name="Davidsen T.M."/>
            <person name="Wayne K.J."/>
            <person name="Tettelin H."/>
            <person name="Glass J.I."/>
            <person name="Rusch D."/>
            <person name="Podicherti R."/>
            <person name="Tsui H.-C.T."/>
            <person name="Winkler M.E."/>
        </authorList>
    </citation>
    <scope>NUCLEOTIDE SEQUENCE</scope>
</reference>
<sequence>MKKLLLLLLFIPFISLLNAQRPSAKQIAIPYLQYPSSPLNTNIETYFSKIINKSTAIYAANSKLILEGYQEVDYLDSADLEIKFVINAVSFSSYFKKEMFNKKINDSTYVKAVGGRYVVEARMNYSEFVNDIKNGPTLVSNEGVIKFSTFNSGLIKNYNEAVKLHNNNRDRHAFNLYGNMIYFSINKFNNELNSTYGFPLRTYYMAFVRGKGRKFNYSDLNKAYNNFKSVSENIYKAFRKDGHSRYGDFRPDDEQNNFLKLDSCIKIWENAIQEYVPNKRKTRIGDKIIDYLYLNLAAAHLMNAYSKNNWDDIYENLSKVKLNKSEINKANSFESKVIDIQKRTNAFKRRG</sequence>
<protein>
    <submittedName>
        <fullName evidence="1">Uncharacterized protein</fullName>
    </submittedName>
</protein>
<evidence type="ECO:0000313" key="1">
    <source>
        <dbReference type="EMBL" id="SVA42058.1"/>
    </source>
</evidence>
<gene>
    <name evidence="1" type="ORF">METZ01_LOCUS94912</name>
</gene>
<organism evidence="1">
    <name type="scientific">marine metagenome</name>
    <dbReference type="NCBI Taxonomy" id="408172"/>
    <lineage>
        <taxon>unclassified sequences</taxon>
        <taxon>metagenomes</taxon>
        <taxon>ecological metagenomes</taxon>
    </lineage>
</organism>
<accession>A0A381VQM3</accession>
<dbReference type="EMBL" id="UINC01009378">
    <property type="protein sequence ID" value="SVA42058.1"/>
    <property type="molecule type" value="Genomic_DNA"/>
</dbReference>
<proteinExistence type="predicted"/>
<name>A0A381VQM3_9ZZZZ</name>
<dbReference type="AlphaFoldDB" id="A0A381VQM3"/>